<dbReference type="Pfam" id="PF04542">
    <property type="entry name" value="Sigma70_r2"/>
    <property type="match status" value="1"/>
</dbReference>
<keyword evidence="3" id="KW-1185">Reference proteome</keyword>
<organism evidence="2 3">
    <name type="scientific">Vagococcus zengguangii</name>
    <dbReference type="NCBI Taxonomy" id="2571750"/>
    <lineage>
        <taxon>Bacteria</taxon>
        <taxon>Bacillati</taxon>
        <taxon>Bacillota</taxon>
        <taxon>Bacilli</taxon>
        <taxon>Lactobacillales</taxon>
        <taxon>Enterococcaceae</taxon>
        <taxon>Vagococcus</taxon>
    </lineage>
</organism>
<evidence type="ECO:0000259" key="1">
    <source>
        <dbReference type="Pfam" id="PF04542"/>
    </source>
</evidence>
<dbReference type="Proteomes" id="UP000298615">
    <property type="component" value="Chromosome"/>
</dbReference>
<dbReference type="NCBIfam" id="TIGR02937">
    <property type="entry name" value="sigma70-ECF"/>
    <property type="match status" value="1"/>
</dbReference>
<accession>A0A4D7CUH5</accession>
<dbReference type="GO" id="GO:0006313">
    <property type="term" value="P:DNA transposition"/>
    <property type="evidence" value="ECO:0007669"/>
    <property type="project" value="InterPro"/>
</dbReference>
<dbReference type="SUPFAM" id="SSF88659">
    <property type="entry name" value="Sigma3 and sigma4 domains of RNA polymerase sigma factors"/>
    <property type="match status" value="1"/>
</dbReference>
<dbReference type="EMBL" id="CP039712">
    <property type="protein sequence ID" value="QCI86993.1"/>
    <property type="molecule type" value="Genomic_DNA"/>
</dbReference>
<gene>
    <name evidence="2" type="ORF">FA707_08445</name>
</gene>
<dbReference type="InterPro" id="IPR013325">
    <property type="entry name" value="RNA_pol_sigma_r2"/>
</dbReference>
<dbReference type="GO" id="GO:0004803">
    <property type="term" value="F:transposase activity"/>
    <property type="evidence" value="ECO:0007669"/>
    <property type="project" value="InterPro"/>
</dbReference>
<dbReference type="InterPro" id="IPR014284">
    <property type="entry name" value="RNA_pol_sigma-70_dom"/>
</dbReference>
<name>A0A4D7CUH5_9ENTE</name>
<protein>
    <submittedName>
        <fullName evidence="2">Sigma-70 family RNA polymerase sigma factor</fullName>
    </submittedName>
</protein>
<dbReference type="InterPro" id="IPR007627">
    <property type="entry name" value="RNA_pol_sigma70_r2"/>
</dbReference>
<dbReference type="Gene3D" id="1.10.1740.10">
    <property type="match status" value="1"/>
</dbReference>
<dbReference type="GO" id="GO:0003700">
    <property type="term" value="F:DNA-binding transcription factor activity"/>
    <property type="evidence" value="ECO:0007669"/>
    <property type="project" value="InterPro"/>
</dbReference>
<dbReference type="GO" id="GO:0006352">
    <property type="term" value="P:DNA-templated transcription initiation"/>
    <property type="evidence" value="ECO:0007669"/>
    <property type="project" value="InterPro"/>
</dbReference>
<dbReference type="InterPro" id="IPR002514">
    <property type="entry name" value="Transposase_8"/>
</dbReference>
<dbReference type="AlphaFoldDB" id="A0A4D7CUH5"/>
<reference evidence="2 3" key="1">
    <citation type="submission" date="2019-04" db="EMBL/GenBank/DDBJ databases">
        <title>Vagococcus sp. nov., isolated from faeces of yaks (Bos grunniens).</title>
        <authorList>
            <person name="Ge Y."/>
        </authorList>
    </citation>
    <scope>NUCLEOTIDE SEQUENCE [LARGE SCALE GENOMIC DNA]</scope>
    <source>
        <strain evidence="2 3">MN-17</strain>
    </source>
</reference>
<dbReference type="InterPro" id="IPR013324">
    <property type="entry name" value="RNA_pol_sigma_r3/r4-like"/>
</dbReference>
<sequence length="174" mass="21121">MITTTNEQQFETYEPIIYGVLKSLNIHYYASHYEDLVQQARLILWELLQTRDPRELTDEEHHQFNGFLYQRIRWRLIDLLRRDNQLHHHFEHYQPLEEIQEVSCLPTNPYISSVKELLHVEWPTLPSHLQTYLIATVDYQLTVSELARCLGVSRQTLYTWRKQLQHYLINWQST</sequence>
<dbReference type="SUPFAM" id="SSF88946">
    <property type="entry name" value="Sigma2 domain of RNA polymerase sigma factors"/>
    <property type="match status" value="1"/>
</dbReference>
<proteinExistence type="predicted"/>
<evidence type="ECO:0000313" key="3">
    <source>
        <dbReference type="Proteomes" id="UP000298615"/>
    </source>
</evidence>
<dbReference type="Pfam" id="PF01527">
    <property type="entry name" value="HTH_Tnp_1"/>
    <property type="match status" value="1"/>
</dbReference>
<dbReference type="GO" id="GO:0003677">
    <property type="term" value="F:DNA binding"/>
    <property type="evidence" value="ECO:0007669"/>
    <property type="project" value="InterPro"/>
</dbReference>
<feature type="domain" description="RNA polymerase sigma-70 region 2" evidence="1">
    <location>
        <begin position="10"/>
        <end position="83"/>
    </location>
</feature>
<dbReference type="KEGG" id="vao:FA707_08445"/>
<evidence type="ECO:0000313" key="2">
    <source>
        <dbReference type="EMBL" id="QCI86993.1"/>
    </source>
</evidence>
<dbReference type="RefSeq" id="WP_136953815.1">
    <property type="nucleotide sequence ID" value="NZ_CP039712.1"/>
</dbReference>